<keyword evidence="1" id="KW-0732">Signal</keyword>
<protein>
    <recommendedName>
        <fullName evidence="4">Secreted protein</fullName>
    </recommendedName>
</protein>
<feature type="signal peptide" evidence="1">
    <location>
        <begin position="1"/>
        <end position="29"/>
    </location>
</feature>
<evidence type="ECO:0000256" key="1">
    <source>
        <dbReference type="SAM" id="SignalP"/>
    </source>
</evidence>
<evidence type="ECO:0000313" key="2">
    <source>
        <dbReference type="EMBL" id="KAA1102929.1"/>
    </source>
</evidence>
<dbReference type="AlphaFoldDB" id="A0A5B0PSJ2"/>
<evidence type="ECO:0000313" key="3">
    <source>
        <dbReference type="Proteomes" id="UP000325313"/>
    </source>
</evidence>
<feature type="chain" id="PRO_5022971476" description="Secreted protein" evidence="1">
    <location>
        <begin position="30"/>
        <end position="136"/>
    </location>
</feature>
<comment type="caution">
    <text evidence="2">The sequence shown here is derived from an EMBL/GenBank/DDBJ whole genome shotgun (WGS) entry which is preliminary data.</text>
</comment>
<dbReference type="EMBL" id="VDEP01000337">
    <property type="protein sequence ID" value="KAA1102929.1"/>
    <property type="molecule type" value="Genomic_DNA"/>
</dbReference>
<reference evidence="2 3" key="1">
    <citation type="submission" date="2019-05" db="EMBL/GenBank/DDBJ databases">
        <title>Emergence of the Ug99 lineage of the wheat stem rust pathogen through somatic hybridization.</title>
        <authorList>
            <person name="Li F."/>
            <person name="Upadhyaya N.M."/>
            <person name="Sperschneider J."/>
            <person name="Matny O."/>
            <person name="Nguyen-Phuc H."/>
            <person name="Mago R."/>
            <person name="Raley C."/>
            <person name="Miller M.E."/>
            <person name="Silverstein K.A.T."/>
            <person name="Henningsen E."/>
            <person name="Hirsch C.D."/>
            <person name="Visser B."/>
            <person name="Pretorius Z.A."/>
            <person name="Steffenson B.J."/>
            <person name="Schwessinger B."/>
            <person name="Dodds P.N."/>
            <person name="Figueroa M."/>
        </authorList>
    </citation>
    <scope>NUCLEOTIDE SEQUENCE [LARGE SCALE GENOMIC DNA]</scope>
    <source>
        <strain evidence="2 3">Ug99</strain>
    </source>
</reference>
<name>A0A5B0PSJ2_PUCGR</name>
<dbReference type="Proteomes" id="UP000325313">
    <property type="component" value="Unassembled WGS sequence"/>
</dbReference>
<organism evidence="2 3">
    <name type="scientific">Puccinia graminis f. sp. tritici</name>
    <dbReference type="NCBI Taxonomy" id="56615"/>
    <lineage>
        <taxon>Eukaryota</taxon>
        <taxon>Fungi</taxon>
        <taxon>Dikarya</taxon>
        <taxon>Basidiomycota</taxon>
        <taxon>Pucciniomycotina</taxon>
        <taxon>Pucciniomycetes</taxon>
        <taxon>Pucciniales</taxon>
        <taxon>Pucciniaceae</taxon>
        <taxon>Puccinia</taxon>
    </lineage>
</organism>
<sequence>MAKLCYNKLARLGLLWALIFLSHLERSLGMPKGNAGKRCLVCATIDGQSWGRGLYRTQQPRERYETIACTALQAQQPCDRQVEVQLHHCRNCGKYGWYPTGDCRSHFRPQPIYSDSDDIELIRQRAAASVDTSLRL</sequence>
<accession>A0A5B0PSJ2</accession>
<proteinExistence type="predicted"/>
<evidence type="ECO:0008006" key="4">
    <source>
        <dbReference type="Google" id="ProtNLM"/>
    </source>
</evidence>
<gene>
    <name evidence="2" type="ORF">PGTUg99_037426</name>
</gene>